<evidence type="ECO:0000313" key="5">
    <source>
        <dbReference type="EMBL" id="OUS45556.1"/>
    </source>
</evidence>
<dbReference type="Gene3D" id="1.25.40.10">
    <property type="entry name" value="Tetratricopeptide repeat domain"/>
    <property type="match status" value="1"/>
</dbReference>
<reference evidence="5" key="3">
    <citation type="submission" date="2017-04" db="EMBL/GenBank/DDBJ databases">
        <title>Population genomics of picophytoplankton unveils novel chromosome hypervariability.</title>
        <authorList>
            <consortium name="DOE Joint Genome Institute"/>
            <person name="Blanc-Mathieu R."/>
            <person name="Krasovec M."/>
            <person name="Hebrard M."/>
            <person name="Yau S."/>
            <person name="Desgranges E."/>
            <person name="Martin J."/>
            <person name="Schackwitz W."/>
            <person name="Kuo A."/>
            <person name="Salin G."/>
            <person name="Donnadieu C."/>
            <person name="Desdevises Y."/>
            <person name="Sanchez-Ferandin S."/>
            <person name="Moreau H."/>
            <person name="Rivals E."/>
            <person name="Grigoriev I.V."/>
            <person name="Grimsley N."/>
            <person name="Eyre-Walker A."/>
            <person name="Piganeau G."/>
        </authorList>
    </citation>
    <scope>NUCLEOTIDE SEQUENCE [LARGE SCALE GENOMIC DNA]</scope>
    <source>
        <strain evidence="5">RCC 1115</strain>
    </source>
</reference>
<dbReference type="Gene3D" id="2.160.20.70">
    <property type="match status" value="1"/>
</dbReference>
<dbReference type="EMBL" id="CAID01000015">
    <property type="protein sequence ID" value="CEG01797.1"/>
    <property type="molecule type" value="Genomic_DNA"/>
</dbReference>
<dbReference type="PROSITE" id="PS50293">
    <property type="entry name" value="TPR_REGION"/>
    <property type="match status" value="1"/>
</dbReference>
<dbReference type="OrthoDB" id="1872379at2759"/>
<dbReference type="Proteomes" id="UP000009170">
    <property type="component" value="Unassembled WGS sequence"/>
</dbReference>
<dbReference type="GO" id="GO:0006620">
    <property type="term" value="P:post-translational protein targeting to endoplasmic reticulum membrane"/>
    <property type="evidence" value="ECO:0007669"/>
    <property type="project" value="TreeGrafter"/>
</dbReference>
<dbReference type="EMBL" id="KZ155789">
    <property type="protein sequence ID" value="OUS45556.1"/>
    <property type="molecule type" value="Genomic_DNA"/>
</dbReference>
<sequence>MTMRRAKDDGEAVRNQINLIDETTSKRFYVDAATPCEANGTMVITRDVIDPARAIHLRDLSDREVVLEGDASCAKAFVERCARTRLVIKGRVVSESVEVWGCEGVEIICESAIATTQVDDATEVTVRHPARRALGAVVFATSRDVGVAFDDEGGVVQRLDDHGLAPGDHREIPQFISRIVNGEIMTERLIRGKDEYPTTERELRASLGASLANEHLDTAPARAELRKDRGNVAFKEGNVAQAAVHYTEALDLDPSHVVALCNRAQCFLKLGEHEKALADAERAIEVKSDYVKAHFRRGLALHALERFTDAVHAFERALALDPKNVQAKDALRVAEYAVVRSRRETRT</sequence>
<dbReference type="InParanoid" id="A0A096PA37"/>
<accession>A0A1Y5I7V1</accession>
<evidence type="ECO:0000313" key="4">
    <source>
        <dbReference type="EMBL" id="CEG01797.1"/>
    </source>
</evidence>
<dbReference type="InterPro" id="IPR019734">
    <property type="entry name" value="TPR_rpt"/>
</dbReference>
<dbReference type="GO" id="GO:0060090">
    <property type="term" value="F:molecular adaptor activity"/>
    <property type="evidence" value="ECO:0007669"/>
    <property type="project" value="TreeGrafter"/>
</dbReference>
<dbReference type="SMART" id="SM00028">
    <property type="entry name" value="TPR"/>
    <property type="match status" value="3"/>
</dbReference>
<dbReference type="AlphaFoldDB" id="A0A096PA37"/>
<evidence type="ECO:0000256" key="3">
    <source>
        <dbReference type="PROSITE-ProRule" id="PRU00339"/>
    </source>
</evidence>
<dbReference type="Proteomes" id="UP000195557">
    <property type="component" value="Unassembled WGS sequence"/>
</dbReference>
<accession>A0A096PA37</accession>
<keyword evidence="2 3" id="KW-0802">TPR repeat</keyword>
<reference evidence="4 6" key="1">
    <citation type="journal article" date="2006" name="Proc. Natl. Acad. Sci. U.S.A.">
        <title>Genome analysis of the smallest free-living eukaryote Ostreococcus tauri unveils many unique features.</title>
        <authorList>
            <person name="Derelle E."/>
            <person name="Ferraz C."/>
            <person name="Rombauts S."/>
            <person name="Rouze P."/>
            <person name="Worden A.Z."/>
            <person name="Robbens S."/>
            <person name="Partensky F."/>
            <person name="Degroeve S."/>
            <person name="Echeynie S."/>
            <person name="Cooke R."/>
            <person name="Saeys Y."/>
            <person name="Wuyts J."/>
            <person name="Jabbari K."/>
            <person name="Bowler C."/>
            <person name="Panaud O."/>
            <person name="Piegu B."/>
            <person name="Ball S.G."/>
            <person name="Ral J.-P."/>
            <person name="Bouget F.-Y."/>
            <person name="Piganeau G."/>
            <person name="De Baets B."/>
            <person name="Picard A."/>
            <person name="Delseny M."/>
            <person name="Demaille J."/>
            <person name="Van de Peer Y."/>
            <person name="Moreau H."/>
        </authorList>
    </citation>
    <scope>NUCLEOTIDE SEQUENCE [LARGE SCALE GENOMIC DNA]</scope>
    <source>
        <strain evidence="4 6">OTTH0595</strain>
    </source>
</reference>
<dbReference type="InterPro" id="IPR047150">
    <property type="entry name" value="SGT"/>
</dbReference>
<gene>
    <name evidence="5" type="ORF">BE221DRAFT_195731</name>
    <name evidence="4" type="ORF">OT_ostta15g01900</name>
</gene>
<reference evidence="4" key="2">
    <citation type="journal article" date="2014" name="BMC Genomics">
        <title>An improved genome of the model marine alga Ostreococcus tauri unfolds by assessing Illumina de novo assemblies.</title>
        <authorList>
            <person name="Blanc-Mathieu R."/>
            <person name="Verhelst B."/>
            <person name="Derelle E."/>
            <person name="Rombauts S."/>
            <person name="Bouget F.Y."/>
            <person name="Carre I."/>
            <person name="Chateau A."/>
            <person name="Eyre-Walker A."/>
            <person name="Grimsley N."/>
            <person name="Moreau H."/>
            <person name="Piegu B."/>
            <person name="Rivals E."/>
            <person name="Schackwitz W."/>
            <person name="Van de Peer Y."/>
            <person name="Piganeau G."/>
        </authorList>
    </citation>
    <scope>NUCLEOTIDE SEQUENCE</scope>
    <source>
        <strain evidence="4">RCC4221</strain>
    </source>
</reference>
<feature type="repeat" description="TPR" evidence="3">
    <location>
        <begin position="223"/>
        <end position="256"/>
    </location>
</feature>
<feature type="repeat" description="TPR" evidence="3">
    <location>
        <begin position="291"/>
        <end position="324"/>
    </location>
</feature>
<evidence type="ECO:0000313" key="6">
    <source>
        <dbReference type="Proteomes" id="UP000009170"/>
    </source>
</evidence>
<dbReference type="GO" id="GO:0016020">
    <property type="term" value="C:membrane"/>
    <property type="evidence" value="ECO:0007669"/>
    <property type="project" value="TreeGrafter"/>
</dbReference>
<protein>
    <submittedName>
        <fullName evidence="4">Tetratricopeptide repeat</fullName>
    </submittedName>
</protein>
<dbReference type="GO" id="GO:0072380">
    <property type="term" value="C:TRC complex"/>
    <property type="evidence" value="ECO:0007669"/>
    <property type="project" value="TreeGrafter"/>
</dbReference>
<evidence type="ECO:0000256" key="2">
    <source>
        <dbReference type="ARBA" id="ARBA00022803"/>
    </source>
</evidence>
<accession>A0A454XHZ0</accession>
<dbReference type="Pfam" id="PF13432">
    <property type="entry name" value="TPR_16"/>
    <property type="match status" value="1"/>
</dbReference>
<dbReference type="PANTHER" id="PTHR45831">
    <property type="entry name" value="LD24721P"/>
    <property type="match status" value="1"/>
</dbReference>
<evidence type="ECO:0000256" key="1">
    <source>
        <dbReference type="ARBA" id="ARBA00022737"/>
    </source>
</evidence>
<dbReference type="PROSITE" id="PS50005">
    <property type="entry name" value="TPR"/>
    <property type="match status" value="2"/>
</dbReference>
<dbReference type="STRING" id="70448.A0A096PA37"/>
<dbReference type="InterPro" id="IPR016098">
    <property type="entry name" value="CAP/MinC_C"/>
</dbReference>
<name>A0A096PA37_OSTTA</name>
<keyword evidence="1" id="KW-0677">Repeat</keyword>
<dbReference type="PANTHER" id="PTHR45831:SF2">
    <property type="entry name" value="LD24721P"/>
    <property type="match status" value="1"/>
</dbReference>
<dbReference type="SUPFAM" id="SSF48452">
    <property type="entry name" value="TPR-like"/>
    <property type="match status" value="1"/>
</dbReference>
<keyword evidence="6" id="KW-1185">Reference proteome</keyword>
<dbReference type="InterPro" id="IPR011990">
    <property type="entry name" value="TPR-like_helical_dom_sf"/>
</dbReference>
<organism evidence="4 6">
    <name type="scientific">Ostreococcus tauri</name>
    <name type="common">Marine green alga</name>
    <dbReference type="NCBI Taxonomy" id="70448"/>
    <lineage>
        <taxon>Eukaryota</taxon>
        <taxon>Viridiplantae</taxon>
        <taxon>Chlorophyta</taxon>
        <taxon>Mamiellophyceae</taxon>
        <taxon>Mamiellales</taxon>
        <taxon>Bathycoccaceae</taxon>
        <taxon>Ostreococcus</taxon>
    </lineage>
</organism>
<proteinExistence type="predicted"/>